<feature type="domain" description="SLH" evidence="2">
    <location>
        <begin position="347"/>
        <end position="408"/>
    </location>
</feature>
<keyword evidence="1" id="KW-1133">Transmembrane helix</keyword>
<evidence type="ECO:0000259" key="2">
    <source>
        <dbReference type="PROSITE" id="PS51272"/>
    </source>
</evidence>
<keyword evidence="4" id="KW-1185">Reference proteome</keyword>
<dbReference type="Pfam" id="PF00395">
    <property type="entry name" value="SLH"/>
    <property type="match status" value="3"/>
</dbReference>
<dbReference type="PROSITE" id="PS51272">
    <property type="entry name" value="SLH"/>
    <property type="match status" value="3"/>
</dbReference>
<feature type="transmembrane region" description="Helical" evidence="1">
    <location>
        <begin position="7"/>
        <end position="25"/>
    </location>
</feature>
<dbReference type="AlphaFoldDB" id="A0A1M5UFZ7"/>
<name>A0A1M5UFZ7_9FIRM</name>
<feature type="domain" description="SLH" evidence="2">
    <location>
        <begin position="289"/>
        <end position="345"/>
    </location>
</feature>
<proteinExistence type="predicted"/>
<dbReference type="OrthoDB" id="174569at2"/>
<sequence length="408" mass="47491">MKISIKNIIYKFLILVIVINSILFVNQDVVYGDSMPDVILYIHGEKSNGGPIFHQRGSLADEYLFPGFTDSGTLRIYNNYSERIKVKNLALTIKLEKLQGDKYYQVKDENLYEVFAKNMKLTIKKDKMLIFTKTIYSKSFYEMMYKKNNENYRGYDLPVSDRFNINKNNYIDLEYTVHMDENAGNELQGIKATVNFLINVNENPIYQDDYNSSNSREDGKGTKQKTNDKFVDIKGHWAENCIQALIEHNIIKGYPDKTIRPDNFITRAEAAALICRALKLEEKNKLFTGYIDFIPKWAKGYVIAATEKGIFEGYPGRIFKPNNKITRQEMVTVLMRGFNKKLEKEIEINFEDRDDIQDWALGHVKAGIYHKIIEGYPDNTFRPDNSITRAEVFTMICKLLKYHDKHAK</sequence>
<dbReference type="Proteomes" id="UP000183967">
    <property type="component" value="Unassembled WGS sequence"/>
</dbReference>
<gene>
    <name evidence="3" type="ORF">SAMN02745135_01413</name>
</gene>
<protein>
    <submittedName>
        <fullName evidence="3">S-layer homology domain-containing protein</fullName>
    </submittedName>
</protein>
<dbReference type="PANTHER" id="PTHR43308">
    <property type="entry name" value="OUTER MEMBRANE PROTEIN ALPHA-RELATED"/>
    <property type="match status" value="1"/>
</dbReference>
<reference evidence="4" key="1">
    <citation type="submission" date="2016-11" db="EMBL/GenBank/DDBJ databases">
        <authorList>
            <person name="Varghese N."/>
            <person name="Submissions S."/>
        </authorList>
    </citation>
    <scope>NUCLEOTIDE SEQUENCE [LARGE SCALE GENOMIC DNA]</scope>
    <source>
        <strain evidence="4">DSM 13643</strain>
    </source>
</reference>
<dbReference type="InterPro" id="IPR001119">
    <property type="entry name" value="SLH_dom"/>
</dbReference>
<organism evidence="3 4">
    <name type="scientific">Caloranaerobacter azorensis DSM 13643</name>
    <dbReference type="NCBI Taxonomy" id="1121264"/>
    <lineage>
        <taxon>Bacteria</taxon>
        <taxon>Bacillati</taxon>
        <taxon>Bacillota</taxon>
        <taxon>Tissierellia</taxon>
        <taxon>Tissierellales</taxon>
        <taxon>Thermohalobacteraceae</taxon>
        <taxon>Caloranaerobacter</taxon>
    </lineage>
</organism>
<keyword evidence="1" id="KW-0812">Transmembrane</keyword>
<keyword evidence="1" id="KW-0472">Membrane</keyword>
<dbReference type="RefSeq" id="WP_073196507.1">
    <property type="nucleotide sequence ID" value="NZ_FQXO01000033.1"/>
</dbReference>
<evidence type="ECO:0000313" key="3">
    <source>
        <dbReference type="EMBL" id="SHH61934.1"/>
    </source>
</evidence>
<accession>A0A1M5UFZ7</accession>
<evidence type="ECO:0000313" key="4">
    <source>
        <dbReference type="Proteomes" id="UP000183967"/>
    </source>
</evidence>
<dbReference type="PANTHER" id="PTHR43308:SF5">
    <property type="entry name" value="S-LAYER PROTEIN _ PEPTIDOGLYCAN ENDO-BETA-N-ACETYLGLUCOSAMINIDASE"/>
    <property type="match status" value="1"/>
</dbReference>
<evidence type="ECO:0000256" key="1">
    <source>
        <dbReference type="SAM" id="Phobius"/>
    </source>
</evidence>
<dbReference type="InterPro" id="IPR051465">
    <property type="entry name" value="Cell_Envelope_Struct_Comp"/>
</dbReference>
<feature type="domain" description="SLH" evidence="2">
    <location>
        <begin position="225"/>
        <end position="288"/>
    </location>
</feature>
<dbReference type="EMBL" id="FQXO01000033">
    <property type="protein sequence ID" value="SHH61934.1"/>
    <property type="molecule type" value="Genomic_DNA"/>
</dbReference>